<dbReference type="Proteomes" id="UP000234345">
    <property type="component" value="Unassembled WGS sequence"/>
</dbReference>
<organism evidence="1 2">
    <name type="scientific">Xanthomonas campestris pv. phaseoli</name>
    <dbReference type="NCBI Taxonomy" id="317013"/>
    <lineage>
        <taxon>Bacteria</taxon>
        <taxon>Pseudomonadati</taxon>
        <taxon>Pseudomonadota</taxon>
        <taxon>Gammaproteobacteria</taxon>
        <taxon>Lysobacterales</taxon>
        <taxon>Lysobacteraceae</taxon>
        <taxon>Xanthomonas</taxon>
    </lineage>
</organism>
<comment type="caution">
    <text evidence="1">The sequence shown here is derived from an EMBL/GenBank/DDBJ whole genome shotgun (WGS) entry which is preliminary data.</text>
</comment>
<reference evidence="1 2" key="1">
    <citation type="submission" date="2017-10" db="EMBL/GenBank/DDBJ databases">
        <authorList>
            <person name="Regsiter A."/>
            <person name="William W."/>
        </authorList>
    </citation>
    <scope>NUCLEOTIDE SEQUENCE [LARGE SCALE GENOMIC DNA]</scope>
    <source>
        <strain evidence="1 2">CFBP6991</strain>
    </source>
</reference>
<proteinExistence type="predicted"/>
<evidence type="ECO:0000313" key="1">
    <source>
        <dbReference type="EMBL" id="SOO24365.1"/>
    </source>
</evidence>
<gene>
    <name evidence="1" type="ORF">XFF6991_340164</name>
</gene>
<sequence length="90" mass="9547">MGRCPKGGWGACVRTLAPHEACPAALDLSVALQLTIRRLPSPPLAGEVPEGRMGAITLCPTTTGATETYPRRNPGAFSARRLHWCHCLPG</sequence>
<protein>
    <submittedName>
        <fullName evidence="1">Uncharacterized protein</fullName>
    </submittedName>
</protein>
<name>A0A7Z7J1N3_XANCH</name>
<accession>A0A7Z7J1N3</accession>
<evidence type="ECO:0000313" key="2">
    <source>
        <dbReference type="Proteomes" id="UP000234345"/>
    </source>
</evidence>
<dbReference type="EMBL" id="OCZC01000061">
    <property type="protein sequence ID" value="SOO24365.1"/>
    <property type="molecule type" value="Genomic_DNA"/>
</dbReference>
<dbReference type="AlphaFoldDB" id="A0A7Z7J1N3"/>